<evidence type="ECO:0000313" key="1">
    <source>
        <dbReference type="EMBL" id="KAJ8687759.1"/>
    </source>
</evidence>
<dbReference type="EMBL" id="CM056741">
    <property type="protein sequence ID" value="KAJ8687759.1"/>
    <property type="molecule type" value="Genomic_DNA"/>
</dbReference>
<keyword evidence="2" id="KW-1185">Reference proteome</keyword>
<organism evidence="1 2">
    <name type="scientific">Eretmocerus hayati</name>
    <dbReference type="NCBI Taxonomy" id="131215"/>
    <lineage>
        <taxon>Eukaryota</taxon>
        <taxon>Metazoa</taxon>
        <taxon>Ecdysozoa</taxon>
        <taxon>Arthropoda</taxon>
        <taxon>Hexapoda</taxon>
        <taxon>Insecta</taxon>
        <taxon>Pterygota</taxon>
        <taxon>Neoptera</taxon>
        <taxon>Endopterygota</taxon>
        <taxon>Hymenoptera</taxon>
        <taxon>Apocrita</taxon>
        <taxon>Proctotrupomorpha</taxon>
        <taxon>Chalcidoidea</taxon>
        <taxon>Aphelinidae</taxon>
        <taxon>Aphelininae</taxon>
        <taxon>Eretmocerus</taxon>
    </lineage>
</organism>
<gene>
    <name evidence="1" type="ORF">QAD02_023553</name>
</gene>
<sequence length="244" mass="26838">MIALRPNRNLESSPLRMSKNQTASQRSDRKNYSFAQSIETLILGLACGYAIASNEDSNSNLSKRSFSDGWIGLSNPYGGYGFGHPWAPDLNPWGGLGIKASLPLETSGWQYGSAKVASPIKHETHHVKTVPVVVTKHVVVEKPVPVKVPEPVLVERPVHVPVDRVIPVPIDRIITRPVPVAVPIPQAVPVPIEHAVPFPNHYGPYGPYSGPDHYHSYRSSDYGKSKRSKSSTLDNNIEQEDDKE</sequence>
<reference evidence="1" key="1">
    <citation type="submission" date="2023-04" db="EMBL/GenBank/DDBJ databases">
        <title>A chromosome-level genome assembly of the parasitoid wasp Eretmocerus hayati.</title>
        <authorList>
            <person name="Zhong Y."/>
            <person name="Liu S."/>
            <person name="Liu Y."/>
        </authorList>
    </citation>
    <scope>NUCLEOTIDE SEQUENCE</scope>
    <source>
        <strain evidence="1">ZJU_SS_LIU_2023</strain>
    </source>
</reference>
<accession>A0ACC2PVY2</accession>
<dbReference type="Proteomes" id="UP001239111">
    <property type="component" value="Chromosome 1"/>
</dbReference>
<proteinExistence type="predicted"/>
<evidence type="ECO:0000313" key="2">
    <source>
        <dbReference type="Proteomes" id="UP001239111"/>
    </source>
</evidence>
<name>A0ACC2PVY2_9HYME</name>
<protein>
    <submittedName>
        <fullName evidence="1">Uncharacterized protein</fullName>
    </submittedName>
</protein>
<comment type="caution">
    <text evidence="1">The sequence shown here is derived from an EMBL/GenBank/DDBJ whole genome shotgun (WGS) entry which is preliminary data.</text>
</comment>